<protein>
    <submittedName>
        <fullName evidence="2">Uncharacterized protein</fullName>
    </submittedName>
</protein>
<organism evidence="2 3">
    <name type="scientific">Hoeflea poritis</name>
    <dbReference type="NCBI Taxonomy" id="2993659"/>
    <lineage>
        <taxon>Bacteria</taxon>
        <taxon>Pseudomonadati</taxon>
        <taxon>Pseudomonadota</taxon>
        <taxon>Alphaproteobacteria</taxon>
        <taxon>Hyphomicrobiales</taxon>
        <taxon>Rhizobiaceae</taxon>
        <taxon>Hoeflea</taxon>
    </lineage>
</organism>
<comment type="caution">
    <text evidence="2">The sequence shown here is derived from an EMBL/GenBank/DDBJ whole genome shotgun (WGS) entry which is preliminary data.</text>
</comment>
<evidence type="ECO:0000313" key="3">
    <source>
        <dbReference type="Proteomes" id="UP001148313"/>
    </source>
</evidence>
<keyword evidence="1" id="KW-0732">Signal</keyword>
<dbReference type="EMBL" id="JAPJZH010000008">
    <property type="protein sequence ID" value="MDA4846592.1"/>
    <property type="molecule type" value="Genomic_DNA"/>
</dbReference>
<name>A0ABT4VR78_9HYPH</name>
<feature type="chain" id="PRO_5045525522" evidence="1">
    <location>
        <begin position="19"/>
        <end position="89"/>
    </location>
</feature>
<proteinExistence type="predicted"/>
<feature type="signal peptide" evidence="1">
    <location>
        <begin position="1"/>
        <end position="18"/>
    </location>
</feature>
<evidence type="ECO:0000256" key="1">
    <source>
        <dbReference type="SAM" id="SignalP"/>
    </source>
</evidence>
<dbReference type="RefSeq" id="WP_271090362.1">
    <property type="nucleotide sequence ID" value="NZ_JAPJZH010000008.1"/>
</dbReference>
<dbReference type="Proteomes" id="UP001148313">
    <property type="component" value="Unassembled WGS sequence"/>
</dbReference>
<evidence type="ECO:0000313" key="2">
    <source>
        <dbReference type="EMBL" id="MDA4846592.1"/>
    </source>
</evidence>
<reference evidence="2" key="1">
    <citation type="submission" date="2022-11" db="EMBL/GenBank/DDBJ databases">
        <title>Hoeflea poritis sp. nov., isolated from scleractinian coral Porites lutea.</title>
        <authorList>
            <person name="Zhang G."/>
            <person name="Wei Q."/>
            <person name="Cai L."/>
        </authorList>
    </citation>
    <scope>NUCLEOTIDE SEQUENCE</scope>
    <source>
        <strain evidence="2">E7-10</strain>
    </source>
</reference>
<keyword evidence="3" id="KW-1185">Reference proteome</keyword>
<gene>
    <name evidence="2" type="ORF">OOZ53_14605</name>
</gene>
<accession>A0ABT4VR78</accession>
<sequence>MKHLIVLTLVLLPVSAAAGQAEANACAAGLDAPAKQIYDASAPHVTPTSDLHDVVRQQARSLVVSGQMTRQVAQANAMSAGKCLQKLQS</sequence>